<feature type="region of interest" description="Disordered" evidence="1">
    <location>
        <begin position="330"/>
        <end position="390"/>
    </location>
</feature>
<dbReference type="GO" id="GO:0006281">
    <property type="term" value="P:DNA repair"/>
    <property type="evidence" value="ECO:0007669"/>
    <property type="project" value="TreeGrafter"/>
</dbReference>
<proteinExistence type="predicted"/>
<feature type="domain" description="MAGE" evidence="2">
    <location>
        <begin position="66"/>
        <end position="266"/>
    </location>
</feature>
<feature type="compositionally biased region" description="Low complexity" evidence="1">
    <location>
        <begin position="367"/>
        <end position="377"/>
    </location>
</feature>
<dbReference type="GeneID" id="27332538"/>
<dbReference type="GO" id="GO:0005634">
    <property type="term" value="C:nucleus"/>
    <property type="evidence" value="ECO:0007669"/>
    <property type="project" value="TreeGrafter"/>
</dbReference>
<dbReference type="Gene3D" id="1.10.10.1200">
    <property type="entry name" value="MAGE homology domain, winged helix WH1 motif"/>
    <property type="match status" value="1"/>
</dbReference>
<dbReference type="Gene3D" id="1.10.10.1210">
    <property type="entry name" value="MAGE homology domain, winged helix WH2 motif"/>
    <property type="match status" value="1"/>
</dbReference>
<feature type="region of interest" description="Disordered" evidence="1">
    <location>
        <begin position="126"/>
        <end position="145"/>
    </location>
</feature>
<evidence type="ECO:0000313" key="4">
    <source>
        <dbReference type="Proteomes" id="UP000053328"/>
    </source>
</evidence>
<sequence length="390" mass="42897">MPPKRRSDAISRDDPPSSPDAESDSDSETVTQSRRQRPRSSSESSAASSASDSHHHDPHGTLVKKLVRLALATEYSRTPLRRSDIHTKIFKDSNTHGRSFKTIFNSAQDILKDTFGMHLVELPSKEKTSLKDRRNQATQTKSNTSTSSKSWILVSVLPDKLKTNPAVVQPTKAPSQETEATYTALYTFILSLIYLNNGALTDQKLNRYLKRVNMDTYTPFGALEKLLARMAREGYVEKRRDTTSGEEVIEWVSGPRGKVEVGAKGVAGLVRSVYGYGAVPLGMVAGATATQPGRSRRGSGSGSDDEGDSGPQRLVKIEEDELNSKIKRSLGIRFGRERQRGDDEDDSAGAGAGDSGTEQAIMPPPTRTSRTQTQQQTRSRRTRRQDADDD</sequence>
<organism evidence="3 4">
    <name type="scientific">Exophiala spinifera</name>
    <dbReference type="NCBI Taxonomy" id="91928"/>
    <lineage>
        <taxon>Eukaryota</taxon>
        <taxon>Fungi</taxon>
        <taxon>Dikarya</taxon>
        <taxon>Ascomycota</taxon>
        <taxon>Pezizomycotina</taxon>
        <taxon>Eurotiomycetes</taxon>
        <taxon>Chaetothyriomycetidae</taxon>
        <taxon>Chaetothyriales</taxon>
        <taxon>Herpotrichiellaceae</taxon>
        <taxon>Exophiala</taxon>
    </lineage>
</organism>
<reference evidence="3 4" key="1">
    <citation type="submission" date="2015-01" db="EMBL/GenBank/DDBJ databases">
        <title>The Genome Sequence of Exophiala spinifera CBS89968.</title>
        <authorList>
            <consortium name="The Broad Institute Genomics Platform"/>
            <person name="Cuomo C."/>
            <person name="de Hoog S."/>
            <person name="Gorbushina A."/>
            <person name="Stielow B."/>
            <person name="Teixiera M."/>
            <person name="Abouelleil A."/>
            <person name="Chapman S.B."/>
            <person name="Priest M."/>
            <person name="Young S.K."/>
            <person name="Wortman J."/>
            <person name="Nusbaum C."/>
            <person name="Birren B."/>
        </authorList>
    </citation>
    <scope>NUCLEOTIDE SEQUENCE [LARGE SCALE GENOMIC DNA]</scope>
    <source>
        <strain evidence="3 4">CBS 89968</strain>
    </source>
</reference>
<feature type="compositionally biased region" description="Low complexity" evidence="1">
    <location>
        <begin position="136"/>
        <end position="145"/>
    </location>
</feature>
<dbReference type="VEuPathDB" id="FungiDB:PV08_05455"/>
<evidence type="ECO:0000256" key="1">
    <source>
        <dbReference type="SAM" id="MobiDB-lite"/>
    </source>
</evidence>
<dbReference type="InterPro" id="IPR002190">
    <property type="entry name" value="MHD_dom"/>
</dbReference>
<feature type="region of interest" description="Disordered" evidence="1">
    <location>
        <begin position="1"/>
        <end position="61"/>
    </location>
</feature>
<dbReference type="Proteomes" id="UP000053328">
    <property type="component" value="Unassembled WGS sequence"/>
</dbReference>
<feature type="compositionally biased region" description="Basic and acidic residues" evidence="1">
    <location>
        <begin position="126"/>
        <end position="135"/>
    </location>
</feature>
<feature type="compositionally biased region" description="Basic and acidic residues" evidence="1">
    <location>
        <begin position="1"/>
        <end position="15"/>
    </location>
</feature>
<dbReference type="Pfam" id="PF01454">
    <property type="entry name" value="MAGE"/>
    <property type="match status" value="1"/>
</dbReference>
<feature type="region of interest" description="Disordered" evidence="1">
    <location>
        <begin position="289"/>
        <end position="312"/>
    </location>
</feature>
<dbReference type="HOGENOM" id="CLU_048908_1_0_1"/>
<evidence type="ECO:0000313" key="3">
    <source>
        <dbReference type="EMBL" id="KIW15409.1"/>
    </source>
</evidence>
<gene>
    <name evidence="3" type="ORF">PV08_05455</name>
</gene>
<dbReference type="InterPro" id="IPR041899">
    <property type="entry name" value="MAGE_WH2"/>
</dbReference>
<dbReference type="SMART" id="SM01373">
    <property type="entry name" value="MAGE"/>
    <property type="match status" value="1"/>
</dbReference>
<evidence type="ECO:0000259" key="2">
    <source>
        <dbReference type="SMART" id="SM01373"/>
    </source>
</evidence>
<dbReference type="OrthoDB" id="205198at2759"/>
<dbReference type="STRING" id="91928.A0A0D2BVV2"/>
<feature type="compositionally biased region" description="Low complexity" evidence="1">
    <location>
        <begin position="39"/>
        <end position="51"/>
    </location>
</feature>
<name>A0A0D2BVV2_9EURO</name>
<dbReference type="EMBL" id="KN847495">
    <property type="protein sequence ID" value="KIW15409.1"/>
    <property type="molecule type" value="Genomic_DNA"/>
</dbReference>
<dbReference type="InterPro" id="IPR037445">
    <property type="entry name" value="MAGE"/>
</dbReference>
<dbReference type="PANTHER" id="PTHR11736:SF14">
    <property type="entry name" value="NSE3 HOMOLOG, SMC5-SMC6 COMPLEX COMPONENT"/>
    <property type="match status" value="1"/>
</dbReference>
<dbReference type="InterPro" id="IPR041898">
    <property type="entry name" value="MAGE_WH1"/>
</dbReference>
<protein>
    <recommendedName>
        <fullName evidence="2">MAGE domain-containing protein</fullName>
    </recommendedName>
</protein>
<dbReference type="RefSeq" id="XP_016235625.1">
    <property type="nucleotide sequence ID" value="XM_016379798.1"/>
</dbReference>
<dbReference type="AlphaFoldDB" id="A0A0D2BVV2"/>
<keyword evidence="4" id="KW-1185">Reference proteome</keyword>
<dbReference type="PANTHER" id="PTHR11736">
    <property type="entry name" value="MELANOMA-ASSOCIATED ANTIGEN MAGE ANTIGEN"/>
    <property type="match status" value="1"/>
</dbReference>
<accession>A0A0D2BVV2</accession>